<comment type="caution">
    <text evidence="3">The sequence shown here is derived from an EMBL/GenBank/DDBJ whole genome shotgun (WGS) entry which is preliminary data.</text>
</comment>
<dbReference type="Proteomes" id="UP000286773">
    <property type="component" value="Unassembled WGS sequence"/>
</dbReference>
<accession>A0A430AS56</accession>
<dbReference type="AlphaFoldDB" id="A0A430AS56"/>
<dbReference type="EMBL" id="NGKC01000010">
    <property type="protein sequence ID" value="RSU10895.1"/>
    <property type="molecule type" value="Genomic_DNA"/>
</dbReference>
<name>A0A430AS56_9ENTE</name>
<keyword evidence="4" id="KW-1185">Reference proteome</keyword>
<dbReference type="SUPFAM" id="SSF53474">
    <property type="entry name" value="alpha/beta-Hydrolases"/>
    <property type="match status" value="1"/>
</dbReference>
<dbReference type="PANTHER" id="PTHR48081">
    <property type="entry name" value="AB HYDROLASE SUPERFAMILY PROTEIN C4A8.06C"/>
    <property type="match status" value="1"/>
</dbReference>
<reference evidence="3 4" key="1">
    <citation type="submission" date="2017-05" db="EMBL/GenBank/DDBJ databases">
        <title>Vagococcus spp. assemblies.</title>
        <authorList>
            <person name="Gulvik C.A."/>
        </authorList>
    </citation>
    <scope>NUCLEOTIDE SEQUENCE [LARGE SCALE GENOMIC DNA]</scope>
    <source>
        <strain evidence="3 4">LMG 24798</strain>
    </source>
</reference>
<feature type="domain" description="Peptidase S9 prolyl oligopeptidase catalytic" evidence="2">
    <location>
        <begin position="92"/>
        <end position="238"/>
    </location>
</feature>
<organism evidence="3 4">
    <name type="scientific">Vagococcus acidifermentans</name>
    <dbReference type="NCBI Taxonomy" id="564710"/>
    <lineage>
        <taxon>Bacteria</taxon>
        <taxon>Bacillati</taxon>
        <taxon>Bacillota</taxon>
        <taxon>Bacilli</taxon>
        <taxon>Lactobacillales</taxon>
        <taxon>Enterococcaceae</taxon>
        <taxon>Vagococcus</taxon>
    </lineage>
</organism>
<proteinExistence type="predicted"/>
<dbReference type="Pfam" id="PF00326">
    <property type="entry name" value="Peptidase_S9"/>
    <property type="match status" value="1"/>
</dbReference>
<dbReference type="OrthoDB" id="9794725at2"/>
<dbReference type="InterPro" id="IPR001375">
    <property type="entry name" value="Peptidase_S9_cat"/>
</dbReference>
<dbReference type="PANTHER" id="PTHR48081:SF6">
    <property type="entry name" value="PEPTIDASE S9 PROLYL OLIGOPEPTIDASE CATALYTIC DOMAIN-CONTAINING PROTEIN"/>
    <property type="match status" value="1"/>
</dbReference>
<protein>
    <recommendedName>
        <fullName evidence="2">Peptidase S9 prolyl oligopeptidase catalytic domain-containing protein</fullName>
    </recommendedName>
</protein>
<evidence type="ECO:0000259" key="2">
    <source>
        <dbReference type="Pfam" id="PF00326"/>
    </source>
</evidence>
<dbReference type="GO" id="GO:0006508">
    <property type="term" value="P:proteolysis"/>
    <property type="evidence" value="ECO:0007669"/>
    <property type="project" value="InterPro"/>
</dbReference>
<dbReference type="InterPro" id="IPR029058">
    <property type="entry name" value="AB_hydrolase_fold"/>
</dbReference>
<evidence type="ECO:0000256" key="1">
    <source>
        <dbReference type="ARBA" id="ARBA00022801"/>
    </source>
</evidence>
<sequence>MIHMIQITTGIEHLAELETPRNTHLILDPLDGKPRPLVLICPGGGYRLISVEDEGRAIADWMHQLGYHAAVLAYQVLTINPVDFLNGLEQTMQHLRSLPYVSHIYVMGFSAGGHVAGLISTAIDTRPDGMMLSYPVVSIAGECAHCGSRDIFLGTSGEKAEDYSIERLVDRATPPAFIWHTAADPVVPVENSLTLARALSKNNIPFELHVFPEGGHALSISGDVPHTHQWKNLAENWLKMQSEKHGS</sequence>
<dbReference type="Gene3D" id="3.40.50.1820">
    <property type="entry name" value="alpha/beta hydrolase"/>
    <property type="match status" value="1"/>
</dbReference>
<evidence type="ECO:0000313" key="3">
    <source>
        <dbReference type="EMBL" id="RSU10895.1"/>
    </source>
</evidence>
<dbReference type="InterPro" id="IPR050300">
    <property type="entry name" value="GDXG_lipolytic_enzyme"/>
</dbReference>
<evidence type="ECO:0000313" key="4">
    <source>
        <dbReference type="Proteomes" id="UP000286773"/>
    </source>
</evidence>
<gene>
    <name evidence="3" type="ORF">CBF27_09375</name>
</gene>
<keyword evidence="1" id="KW-0378">Hydrolase</keyword>
<dbReference type="GO" id="GO:0008236">
    <property type="term" value="F:serine-type peptidase activity"/>
    <property type="evidence" value="ECO:0007669"/>
    <property type="project" value="InterPro"/>
</dbReference>